<accession>A0A0R1RY61</accession>
<comment type="similarity">
    <text evidence="3">Belongs to the ScpA family.</text>
</comment>
<evidence type="ECO:0000256" key="1">
    <source>
        <dbReference type="ARBA" id="ARBA00022829"/>
    </source>
</evidence>
<keyword evidence="3" id="KW-0963">Cytoplasm</keyword>
<dbReference type="GO" id="GO:0006260">
    <property type="term" value="P:DNA replication"/>
    <property type="evidence" value="ECO:0007669"/>
    <property type="project" value="UniProtKB-UniRule"/>
</dbReference>
<dbReference type="STRING" id="1423747.FC69_GL000289"/>
<proteinExistence type="inferred from homology"/>
<organism evidence="4 5">
    <name type="scientific">Latilactobacillus fuchuensis DSM 14340 = JCM 11249</name>
    <dbReference type="NCBI Taxonomy" id="1423747"/>
    <lineage>
        <taxon>Bacteria</taxon>
        <taxon>Bacillati</taxon>
        <taxon>Bacillota</taxon>
        <taxon>Bacilli</taxon>
        <taxon>Lactobacillales</taxon>
        <taxon>Lactobacillaceae</taxon>
        <taxon>Latilactobacillus</taxon>
    </lineage>
</organism>
<reference evidence="4 5" key="1">
    <citation type="journal article" date="2015" name="Genome Announc.">
        <title>Expanding the biotechnology potential of lactobacilli through comparative genomics of 213 strains and associated genera.</title>
        <authorList>
            <person name="Sun Z."/>
            <person name="Harris H.M."/>
            <person name="McCann A."/>
            <person name="Guo C."/>
            <person name="Argimon S."/>
            <person name="Zhang W."/>
            <person name="Yang X."/>
            <person name="Jeffery I.B."/>
            <person name="Cooney J.C."/>
            <person name="Kagawa T.F."/>
            <person name="Liu W."/>
            <person name="Song Y."/>
            <person name="Salvetti E."/>
            <person name="Wrobel A."/>
            <person name="Rasinkangas P."/>
            <person name="Parkhill J."/>
            <person name="Rea M.C."/>
            <person name="O'Sullivan O."/>
            <person name="Ritari J."/>
            <person name="Douillard F.P."/>
            <person name="Paul Ross R."/>
            <person name="Yang R."/>
            <person name="Briner A.E."/>
            <person name="Felis G.E."/>
            <person name="de Vos W.M."/>
            <person name="Barrangou R."/>
            <person name="Klaenhammer T.R."/>
            <person name="Caufield P.W."/>
            <person name="Cui Y."/>
            <person name="Zhang H."/>
            <person name="O'Toole P.W."/>
        </authorList>
    </citation>
    <scope>NUCLEOTIDE SEQUENCE [LARGE SCALE GENOMIC DNA]</scope>
    <source>
        <strain evidence="4 5">DSM 14340</strain>
    </source>
</reference>
<dbReference type="InterPro" id="IPR003768">
    <property type="entry name" value="ScpA"/>
</dbReference>
<dbReference type="Pfam" id="PF02616">
    <property type="entry name" value="SMC_ScpA"/>
    <property type="match status" value="1"/>
</dbReference>
<dbReference type="PATRIC" id="fig|1423747.3.peg.296"/>
<name>A0A0R1RY61_9LACO</name>
<comment type="subunit">
    <text evidence="3">Component of a cohesin-like complex composed of ScpA, ScpB and the Smc homodimer, in which ScpA and ScpB bind to the head domain of Smc. The presence of the three proteins is required for the association of the complex with DNA.</text>
</comment>
<dbReference type="HAMAP" id="MF_01805">
    <property type="entry name" value="ScpA"/>
    <property type="match status" value="1"/>
</dbReference>
<dbReference type="GO" id="GO:0051301">
    <property type="term" value="P:cell division"/>
    <property type="evidence" value="ECO:0007669"/>
    <property type="project" value="UniProtKB-KW"/>
</dbReference>
<dbReference type="AlphaFoldDB" id="A0A0R1RY61"/>
<keyword evidence="3" id="KW-0131">Cell cycle</keyword>
<evidence type="ECO:0000256" key="3">
    <source>
        <dbReference type="HAMAP-Rule" id="MF_01805"/>
    </source>
</evidence>
<dbReference type="OrthoDB" id="9811016at2"/>
<comment type="subcellular location">
    <subcellularLocation>
        <location evidence="3">Cytoplasm</location>
    </subcellularLocation>
    <text evidence="3">Associated with two foci at the outer edges of the nucleoid region in young cells, and at four foci within both cell halves in older cells.</text>
</comment>
<dbReference type="eggNOG" id="COG1354">
    <property type="taxonomic scope" value="Bacteria"/>
</dbReference>
<dbReference type="Gene3D" id="1.10.10.580">
    <property type="entry name" value="Structural maintenance of chromosome 1. Chain E"/>
    <property type="match status" value="1"/>
</dbReference>
<protein>
    <recommendedName>
        <fullName evidence="2 3">Segregation and condensation protein A</fullName>
    </recommendedName>
</protein>
<dbReference type="PANTHER" id="PTHR33969">
    <property type="entry name" value="SEGREGATION AND CONDENSATION PROTEIN A"/>
    <property type="match status" value="1"/>
</dbReference>
<keyword evidence="1 3" id="KW-0159">Chromosome partition</keyword>
<keyword evidence="3" id="KW-0132">Cell division</keyword>
<comment type="function">
    <text evidence="3">Participates in chromosomal partition during cell division. May act via the formation of a condensin-like complex containing Smc and ScpB that pull DNA away from mid-cell into both cell halves.</text>
</comment>
<comment type="caution">
    <text evidence="4">The sequence shown here is derived from an EMBL/GenBank/DDBJ whole genome shotgun (WGS) entry which is preliminary data.</text>
</comment>
<evidence type="ECO:0000313" key="4">
    <source>
        <dbReference type="EMBL" id="KRL58419.1"/>
    </source>
</evidence>
<gene>
    <name evidence="3" type="primary">scpA</name>
    <name evidence="4" type="ORF">FC69_GL000289</name>
</gene>
<dbReference type="RefSeq" id="WP_025082349.1">
    <property type="nucleotide sequence ID" value="NZ_AZEX01000070.1"/>
</dbReference>
<dbReference type="Gene3D" id="6.10.250.2410">
    <property type="match status" value="1"/>
</dbReference>
<sequence>MTEQLTLVLSDFEGPLDLLLHLIKQTKIDIYDIPIAEITAQYLDYLHQMQELALDIAGDYLVMAATLMKIKSKLLLPKPPVLEEEEAIDYVDPRQELVDQLLAYQAFQKIAGVLQEREMERQQLFAKPASTNPAEKVVPLARGVIKPRDLAAAVSKMLAEAKASQPVFKTVQNDEISITEKMNWITNQLSRQANAVTFESLVVNPNDCDEIVTTFLAILELMKDRRIVCDQLTYQTQIFVMLKEESTSEASR</sequence>
<evidence type="ECO:0000256" key="2">
    <source>
        <dbReference type="ARBA" id="ARBA00044777"/>
    </source>
</evidence>
<dbReference type="InterPro" id="IPR023093">
    <property type="entry name" value="ScpA-like_C"/>
</dbReference>
<dbReference type="EMBL" id="AZEX01000070">
    <property type="protein sequence ID" value="KRL58419.1"/>
    <property type="molecule type" value="Genomic_DNA"/>
</dbReference>
<dbReference type="GO" id="GO:0005737">
    <property type="term" value="C:cytoplasm"/>
    <property type="evidence" value="ECO:0007669"/>
    <property type="project" value="UniProtKB-SubCell"/>
</dbReference>
<dbReference type="PANTHER" id="PTHR33969:SF2">
    <property type="entry name" value="SEGREGATION AND CONDENSATION PROTEIN A"/>
    <property type="match status" value="1"/>
</dbReference>
<evidence type="ECO:0000313" key="5">
    <source>
        <dbReference type="Proteomes" id="UP000051264"/>
    </source>
</evidence>
<dbReference type="Proteomes" id="UP000051264">
    <property type="component" value="Unassembled WGS sequence"/>
</dbReference>
<dbReference type="GO" id="GO:0007059">
    <property type="term" value="P:chromosome segregation"/>
    <property type="evidence" value="ECO:0007669"/>
    <property type="project" value="UniProtKB-UniRule"/>
</dbReference>